<gene>
    <name evidence="2" type="ORF">O9K51_08531</name>
</gene>
<sequence>MQQTITQEQIIEASVTASIAVPFLLVYCFSSNHEHHPLRSHLPWIGVASLFLSFAALTFMFFGLTGDASLAAFWGCKGGITTTMAIVEV</sequence>
<reference evidence="2" key="1">
    <citation type="submission" date="2023-01" db="EMBL/GenBank/DDBJ databases">
        <title>The growth and conidiation of Purpureocillium lavendulum are regulated by nitrogen source and histone H3K14 acetylation.</title>
        <authorList>
            <person name="Tang P."/>
            <person name="Han J."/>
            <person name="Zhang C."/>
            <person name="Tang P."/>
            <person name="Qi F."/>
            <person name="Zhang K."/>
            <person name="Liang L."/>
        </authorList>
    </citation>
    <scope>NUCLEOTIDE SEQUENCE</scope>
    <source>
        <strain evidence="2">YMF1.00683</strain>
    </source>
</reference>
<keyword evidence="1" id="KW-1133">Transmembrane helix</keyword>
<dbReference type="AlphaFoldDB" id="A0AB34FI23"/>
<accession>A0AB34FI23</accession>
<organism evidence="2 3">
    <name type="scientific">Purpureocillium lavendulum</name>
    <dbReference type="NCBI Taxonomy" id="1247861"/>
    <lineage>
        <taxon>Eukaryota</taxon>
        <taxon>Fungi</taxon>
        <taxon>Dikarya</taxon>
        <taxon>Ascomycota</taxon>
        <taxon>Pezizomycotina</taxon>
        <taxon>Sordariomycetes</taxon>
        <taxon>Hypocreomycetidae</taxon>
        <taxon>Hypocreales</taxon>
        <taxon>Ophiocordycipitaceae</taxon>
        <taxon>Purpureocillium</taxon>
    </lineage>
</organism>
<feature type="transmembrane region" description="Helical" evidence="1">
    <location>
        <begin position="42"/>
        <end position="64"/>
    </location>
</feature>
<keyword evidence="1" id="KW-0812">Transmembrane</keyword>
<dbReference type="EMBL" id="JAQHRD010000007">
    <property type="protein sequence ID" value="KAJ6439123.1"/>
    <property type="molecule type" value="Genomic_DNA"/>
</dbReference>
<protein>
    <submittedName>
        <fullName evidence="2">Uncharacterized protein</fullName>
    </submittedName>
</protein>
<dbReference type="Proteomes" id="UP001163105">
    <property type="component" value="Unassembled WGS sequence"/>
</dbReference>
<keyword evidence="3" id="KW-1185">Reference proteome</keyword>
<comment type="caution">
    <text evidence="2">The sequence shown here is derived from an EMBL/GenBank/DDBJ whole genome shotgun (WGS) entry which is preliminary data.</text>
</comment>
<evidence type="ECO:0000256" key="1">
    <source>
        <dbReference type="SAM" id="Phobius"/>
    </source>
</evidence>
<proteinExistence type="predicted"/>
<feature type="transmembrane region" description="Helical" evidence="1">
    <location>
        <begin position="13"/>
        <end position="30"/>
    </location>
</feature>
<evidence type="ECO:0000313" key="2">
    <source>
        <dbReference type="EMBL" id="KAJ6439123.1"/>
    </source>
</evidence>
<name>A0AB34FI23_9HYPO</name>
<evidence type="ECO:0000313" key="3">
    <source>
        <dbReference type="Proteomes" id="UP001163105"/>
    </source>
</evidence>
<keyword evidence="1" id="KW-0472">Membrane</keyword>